<name>A0A9P3G9D8_9APHY</name>
<keyword evidence="2" id="KW-1185">Reference proteome</keyword>
<sequence length="289" mass="32840">MDSSFPEELLQEVLRHAIIRPMDDFSQLPHLRYLTRRVHGHAPGSRRSCILVVCRRWYRVALPLLYTRVRLAEPEHTKAVARVVQHRPELGGAIRHLRLDGGHGKELYALLKLAPNVESLYLSLDATSKDSVAGFRRAVKEGVLRARVLYYTDASSGSERNKVLTELLAIAQTHIAQSKSLTHVILNSHEKIRPSLAEALQKSPSLTDVTLYADTILETLKTGLFQKIATNPSVRIVHCRGQRDKARIEKHIAEHGVAERVLNLIAFEHDEDEVTLREMWAEEEHCHFN</sequence>
<evidence type="ECO:0008006" key="3">
    <source>
        <dbReference type="Google" id="ProtNLM"/>
    </source>
</evidence>
<evidence type="ECO:0000313" key="1">
    <source>
        <dbReference type="EMBL" id="GJE91803.1"/>
    </source>
</evidence>
<proteinExistence type="predicted"/>
<protein>
    <recommendedName>
        <fullName evidence="3">F-box domain-containing protein</fullName>
    </recommendedName>
</protein>
<evidence type="ECO:0000313" key="2">
    <source>
        <dbReference type="Proteomes" id="UP000703269"/>
    </source>
</evidence>
<reference evidence="1 2" key="1">
    <citation type="submission" date="2021-08" db="EMBL/GenBank/DDBJ databases">
        <title>Draft Genome Sequence of Phanerochaete sordida strain YK-624.</title>
        <authorList>
            <person name="Mori T."/>
            <person name="Dohra H."/>
            <person name="Suzuki T."/>
            <person name="Kawagishi H."/>
            <person name="Hirai H."/>
        </authorList>
    </citation>
    <scope>NUCLEOTIDE SEQUENCE [LARGE SCALE GENOMIC DNA]</scope>
    <source>
        <strain evidence="1 2">YK-624</strain>
    </source>
</reference>
<organism evidence="1 2">
    <name type="scientific">Phanerochaete sordida</name>
    <dbReference type="NCBI Taxonomy" id="48140"/>
    <lineage>
        <taxon>Eukaryota</taxon>
        <taxon>Fungi</taxon>
        <taxon>Dikarya</taxon>
        <taxon>Basidiomycota</taxon>
        <taxon>Agaricomycotina</taxon>
        <taxon>Agaricomycetes</taxon>
        <taxon>Polyporales</taxon>
        <taxon>Phanerochaetaceae</taxon>
        <taxon>Phanerochaete</taxon>
    </lineage>
</organism>
<accession>A0A9P3G9D8</accession>
<dbReference type="AlphaFoldDB" id="A0A9P3G9D8"/>
<dbReference type="EMBL" id="BPQB01000023">
    <property type="protein sequence ID" value="GJE91803.1"/>
    <property type="molecule type" value="Genomic_DNA"/>
</dbReference>
<dbReference type="Proteomes" id="UP000703269">
    <property type="component" value="Unassembled WGS sequence"/>
</dbReference>
<comment type="caution">
    <text evidence="1">The sequence shown here is derived from an EMBL/GenBank/DDBJ whole genome shotgun (WGS) entry which is preliminary data.</text>
</comment>
<gene>
    <name evidence="1" type="ORF">PsYK624_079540</name>
</gene>
<dbReference type="OrthoDB" id="2786563at2759"/>